<keyword evidence="2" id="KW-1185">Reference proteome</keyword>
<name>A0A1Y2E556_9PEZI</name>
<dbReference type="AlphaFoldDB" id="A0A1Y2E556"/>
<dbReference type="InParanoid" id="A0A1Y2E556"/>
<evidence type="ECO:0000313" key="2">
    <source>
        <dbReference type="Proteomes" id="UP000193689"/>
    </source>
</evidence>
<dbReference type="RefSeq" id="XP_040717390.1">
    <property type="nucleotide sequence ID" value="XM_040860024.1"/>
</dbReference>
<reference evidence="1 2" key="1">
    <citation type="submission" date="2016-07" db="EMBL/GenBank/DDBJ databases">
        <title>Pervasive Adenine N6-methylation of Active Genes in Fungi.</title>
        <authorList>
            <consortium name="DOE Joint Genome Institute"/>
            <person name="Mondo S.J."/>
            <person name="Dannebaum R.O."/>
            <person name="Kuo R.C."/>
            <person name="Labutti K."/>
            <person name="Haridas S."/>
            <person name="Kuo A."/>
            <person name="Salamov A."/>
            <person name="Ahrendt S.R."/>
            <person name="Lipzen A."/>
            <person name="Sullivan W."/>
            <person name="Andreopoulos W.B."/>
            <person name="Clum A."/>
            <person name="Lindquist E."/>
            <person name="Daum C."/>
            <person name="Ramamoorthy G.K."/>
            <person name="Gryganskyi A."/>
            <person name="Culley D."/>
            <person name="Magnuson J.K."/>
            <person name="James T.Y."/>
            <person name="O'Malley M.A."/>
            <person name="Stajich J.E."/>
            <person name="Spatafora J.W."/>
            <person name="Visel A."/>
            <person name="Grigoriev I.V."/>
        </authorList>
    </citation>
    <scope>NUCLEOTIDE SEQUENCE [LARGE SCALE GENOMIC DNA]</scope>
    <source>
        <strain evidence="1 2">CBS 129021</strain>
    </source>
</reference>
<proteinExistence type="predicted"/>
<dbReference type="GeneID" id="63776236"/>
<comment type="caution">
    <text evidence="1">The sequence shown here is derived from an EMBL/GenBank/DDBJ whole genome shotgun (WGS) entry which is preliminary data.</text>
</comment>
<accession>A0A1Y2E556</accession>
<gene>
    <name evidence="1" type="ORF">BCR38DRAFT_430228</name>
</gene>
<dbReference type="Proteomes" id="UP000193689">
    <property type="component" value="Unassembled WGS sequence"/>
</dbReference>
<dbReference type="EMBL" id="MCFJ01000005">
    <property type="protein sequence ID" value="ORY66426.1"/>
    <property type="molecule type" value="Genomic_DNA"/>
</dbReference>
<protein>
    <submittedName>
        <fullName evidence="1">Uncharacterized protein</fullName>
    </submittedName>
</protein>
<sequence>MYCGTGRGVQGCRIIRAYLSSAWVCTLNRLRCEVLKRVTRSFKNRLCIVWMTVTSFPGWACSSLSHHQPGQKNYNCEACSSGRTIPKVSEWIAKPAS</sequence>
<evidence type="ECO:0000313" key="1">
    <source>
        <dbReference type="EMBL" id="ORY66426.1"/>
    </source>
</evidence>
<organism evidence="1 2">
    <name type="scientific">Pseudomassariella vexata</name>
    <dbReference type="NCBI Taxonomy" id="1141098"/>
    <lineage>
        <taxon>Eukaryota</taxon>
        <taxon>Fungi</taxon>
        <taxon>Dikarya</taxon>
        <taxon>Ascomycota</taxon>
        <taxon>Pezizomycotina</taxon>
        <taxon>Sordariomycetes</taxon>
        <taxon>Xylariomycetidae</taxon>
        <taxon>Amphisphaeriales</taxon>
        <taxon>Pseudomassariaceae</taxon>
        <taxon>Pseudomassariella</taxon>
    </lineage>
</organism>